<keyword evidence="4" id="KW-1185">Reference proteome</keyword>
<feature type="compositionally biased region" description="Acidic residues" evidence="1">
    <location>
        <begin position="227"/>
        <end position="240"/>
    </location>
</feature>
<sequence length="240" mass="27013">MEDIKVVIHHGGKFVNDGCLNYEGEIETTYFDPDLWSYFVVVSVVKSLGYDGFKDLWFSVGCGLILDDRLEALIDDVGAMHMVTLAQLNGQVHLYVVHTVSKPDVIHMIEYNVDEGGDEVAPQVNEGGEEVDVEAERIEVDEGDVERTEADEVELQAERIEVDEGHVERTEPNEVEVQGERIKVDEGHVERTKPDEVEVQAERIEVHEADVERTEADAERIEAHDGEGDDLDDVEVEVRD</sequence>
<accession>A0AAQ3N5I6</accession>
<dbReference type="InterPro" id="IPR058594">
    <property type="entry name" value="PB1-like_dom_pln"/>
</dbReference>
<evidence type="ECO:0000313" key="3">
    <source>
        <dbReference type="EMBL" id="WVZ03389.1"/>
    </source>
</evidence>
<feature type="region of interest" description="Disordered" evidence="1">
    <location>
        <begin position="209"/>
        <end position="240"/>
    </location>
</feature>
<proteinExistence type="predicted"/>
<evidence type="ECO:0000256" key="1">
    <source>
        <dbReference type="SAM" id="MobiDB-lite"/>
    </source>
</evidence>
<feature type="compositionally biased region" description="Basic and acidic residues" evidence="1">
    <location>
        <begin position="209"/>
        <end position="226"/>
    </location>
</feature>
<dbReference type="AlphaFoldDB" id="A0AAQ3N5I6"/>
<evidence type="ECO:0000259" key="2">
    <source>
        <dbReference type="Pfam" id="PF26130"/>
    </source>
</evidence>
<gene>
    <name evidence="3" type="ORF">V8G54_024195</name>
</gene>
<dbReference type="Proteomes" id="UP001374535">
    <property type="component" value="Chromosome 7"/>
</dbReference>
<reference evidence="3 4" key="1">
    <citation type="journal article" date="2023" name="Life. Sci Alliance">
        <title>Evolutionary insights into 3D genome organization and epigenetic landscape of Vigna mungo.</title>
        <authorList>
            <person name="Junaid A."/>
            <person name="Singh B."/>
            <person name="Bhatia S."/>
        </authorList>
    </citation>
    <scope>NUCLEOTIDE SEQUENCE [LARGE SCALE GENOMIC DNA]</scope>
    <source>
        <strain evidence="3">Urdbean</strain>
    </source>
</reference>
<organism evidence="3 4">
    <name type="scientific">Vigna mungo</name>
    <name type="common">Black gram</name>
    <name type="synonym">Phaseolus mungo</name>
    <dbReference type="NCBI Taxonomy" id="3915"/>
    <lineage>
        <taxon>Eukaryota</taxon>
        <taxon>Viridiplantae</taxon>
        <taxon>Streptophyta</taxon>
        <taxon>Embryophyta</taxon>
        <taxon>Tracheophyta</taxon>
        <taxon>Spermatophyta</taxon>
        <taxon>Magnoliopsida</taxon>
        <taxon>eudicotyledons</taxon>
        <taxon>Gunneridae</taxon>
        <taxon>Pentapetalae</taxon>
        <taxon>rosids</taxon>
        <taxon>fabids</taxon>
        <taxon>Fabales</taxon>
        <taxon>Fabaceae</taxon>
        <taxon>Papilionoideae</taxon>
        <taxon>50 kb inversion clade</taxon>
        <taxon>NPAAA clade</taxon>
        <taxon>indigoferoid/millettioid clade</taxon>
        <taxon>Phaseoleae</taxon>
        <taxon>Vigna</taxon>
    </lineage>
</organism>
<evidence type="ECO:0000313" key="4">
    <source>
        <dbReference type="Proteomes" id="UP001374535"/>
    </source>
</evidence>
<protein>
    <recommendedName>
        <fullName evidence="2">PB1-like domain-containing protein</fullName>
    </recommendedName>
</protein>
<name>A0AAQ3N5I6_VIGMU</name>
<dbReference type="Pfam" id="PF26130">
    <property type="entry name" value="PB1-like"/>
    <property type="match status" value="1"/>
</dbReference>
<dbReference type="EMBL" id="CP144694">
    <property type="protein sequence ID" value="WVZ03389.1"/>
    <property type="molecule type" value="Genomic_DNA"/>
</dbReference>
<feature type="domain" description="PB1-like" evidence="2">
    <location>
        <begin position="2"/>
        <end position="98"/>
    </location>
</feature>